<dbReference type="Proteomes" id="UP001500897">
    <property type="component" value="Unassembled WGS sequence"/>
</dbReference>
<keyword evidence="3" id="KW-1185">Reference proteome</keyword>
<dbReference type="EMBL" id="BAAANS010000072">
    <property type="protein sequence ID" value="GAA2120305.1"/>
    <property type="molecule type" value="Genomic_DNA"/>
</dbReference>
<evidence type="ECO:0000256" key="1">
    <source>
        <dbReference type="SAM" id="Phobius"/>
    </source>
</evidence>
<keyword evidence="1" id="KW-0472">Membrane</keyword>
<protein>
    <submittedName>
        <fullName evidence="2">Uncharacterized protein</fullName>
    </submittedName>
</protein>
<comment type="caution">
    <text evidence="2">The sequence shown here is derived from an EMBL/GenBank/DDBJ whole genome shotgun (WGS) entry which is preliminary data.</text>
</comment>
<evidence type="ECO:0000313" key="3">
    <source>
        <dbReference type="Proteomes" id="UP001500897"/>
    </source>
</evidence>
<sequence length="80" mass="7645">MSISLSVASACPDPVARPAGRRLTGTEAVVVIVIVVTAGALALAGLSAAAVTGPLGAATYTACRAVTGLRGSNAPAPDTV</sequence>
<gene>
    <name evidence="2" type="ORF">GCM10009759_69050</name>
</gene>
<proteinExistence type="predicted"/>
<feature type="transmembrane region" description="Helical" evidence="1">
    <location>
        <begin position="28"/>
        <end position="51"/>
    </location>
</feature>
<name>A0ABN2Y2W5_9ACTN</name>
<evidence type="ECO:0000313" key="2">
    <source>
        <dbReference type="EMBL" id="GAA2120305.1"/>
    </source>
</evidence>
<reference evidence="2 3" key="1">
    <citation type="journal article" date="2019" name="Int. J. Syst. Evol. Microbiol.">
        <title>The Global Catalogue of Microorganisms (GCM) 10K type strain sequencing project: providing services to taxonomists for standard genome sequencing and annotation.</title>
        <authorList>
            <consortium name="The Broad Institute Genomics Platform"/>
            <consortium name="The Broad Institute Genome Sequencing Center for Infectious Disease"/>
            <person name="Wu L."/>
            <person name="Ma J."/>
        </authorList>
    </citation>
    <scope>NUCLEOTIDE SEQUENCE [LARGE SCALE GENOMIC DNA]</scope>
    <source>
        <strain evidence="2 3">JCM 14559</strain>
    </source>
</reference>
<dbReference type="RefSeq" id="WP_344558044.1">
    <property type="nucleotide sequence ID" value="NZ_BAAANS010000072.1"/>
</dbReference>
<keyword evidence="1" id="KW-1133">Transmembrane helix</keyword>
<keyword evidence="1" id="KW-0812">Transmembrane</keyword>
<organism evidence="2 3">
    <name type="scientific">Kitasatospora saccharophila</name>
    <dbReference type="NCBI Taxonomy" id="407973"/>
    <lineage>
        <taxon>Bacteria</taxon>
        <taxon>Bacillati</taxon>
        <taxon>Actinomycetota</taxon>
        <taxon>Actinomycetes</taxon>
        <taxon>Kitasatosporales</taxon>
        <taxon>Streptomycetaceae</taxon>
        <taxon>Kitasatospora</taxon>
    </lineage>
</organism>
<accession>A0ABN2Y2W5</accession>